<protein>
    <recommendedName>
        <fullName evidence="3 9">Mitochondrial import inner membrane translocase subunit Tim21</fullName>
    </recommendedName>
</protein>
<organism evidence="10 11">
    <name type="scientific">Sparassis crispa</name>
    <dbReference type="NCBI Taxonomy" id="139825"/>
    <lineage>
        <taxon>Eukaryota</taxon>
        <taxon>Fungi</taxon>
        <taxon>Dikarya</taxon>
        <taxon>Basidiomycota</taxon>
        <taxon>Agaricomycotina</taxon>
        <taxon>Agaricomycetes</taxon>
        <taxon>Polyporales</taxon>
        <taxon>Sparassidaceae</taxon>
        <taxon>Sparassis</taxon>
    </lineage>
</organism>
<evidence type="ECO:0000256" key="6">
    <source>
        <dbReference type="ARBA" id="ARBA00022989"/>
    </source>
</evidence>
<evidence type="ECO:0000256" key="5">
    <source>
        <dbReference type="ARBA" id="ARBA00022946"/>
    </source>
</evidence>
<dbReference type="OrthoDB" id="436405at2759"/>
<dbReference type="InterPro" id="IPR013261">
    <property type="entry name" value="Tim21"/>
</dbReference>
<comment type="subcellular location">
    <subcellularLocation>
        <location evidence="9">Mitochondrion inner membrane</location>
        <topology evidence="9">Single-pass membrane protein</topology>
    </subcellularLocation>
    <subcellularLocation>
        <location evidence="1">Mitochondrion membrane</location>
        <topology evidence="1">Single-pass membrane protein</topology>
    </subcellularLocation>
</comment>
<dbReference type="Pfam" id="PF08294">
    <property type="entry name" value="TIM21"/>
    <property type="match status" value="1"/>
</dbReference>
<name>A0A401G7D8_9APHY</name>
<evidence type="ECO:0000313" key="10">
    <source>
        <dbReference type="EMBL" id="GBE78090.1"/>
    </source>
</evidence>
<comment type="similarity">
    <text evidence="2 9">Belongs to the TIM21 family.</text>
</comment>
<dbReference type="GO" id="GO:0005744">
    <property type="term" value="C:TIM23 mitochondrial import inner membrane translocase complex"/>
    <property type="evidence" value="ECO:0007669"/>
    <property type="project" value="UniProtKB-UniRule"/>
</dbReference>
<accession>A0A401G7D8</accession>
<reference evidence="10 11" key="1">
    <citation type="journal article" date="2018" name="Sci. Rep.">
        <title>Genome sequence of the cauliflower mushroom Sparassis crispa (Hanabiratake) and its association with beneficial usage.</title>
        <authorList>
            <person name="Kiyama R."/>
            <person name="Furutani Y."/>
            <person name="Kawaguchi K."/>
            <person name="Nakanishi T."/>
        </authorList>
    </citation>
    <scope>NUCLEOTIDE SEQUENCE [LARGE SCALE GENOMIC DNA]</scope>
</reference>
<feature type="transmembrane region" description="Helical" evidence="9">
    <location>
        <begin position="58"/>
        <end position="76"/>
    </location>
</feature>
<dbReference type="GO" id="GO:0030150">
    <property type="term" value="P:protein import into mitochondrial matrix"/>
    <property type="evidence" value="ECO:0007669"/>
    <property type="project" value="UniProtKB-UniRule"/>
</dbReference>
<dbReference type="GeneID" id="38775007"/>
<comment type="subunit">
    <text evidence="9">Component of the TIM23 complex.</text>
</comment>
<keyword evidence="9" id="KW-0653">Protein transport</keyword>
<dbReference type="InterPro" id="IPR038552">
    <property type="entry name" value="Tim21_IMS_sf"/>
</dbReference>
<dbReference type="Proteomes" id="UP000287166">
    <property type="component" value="Unassembled WGS sequence"/>
</dbReference>
<dbReference type="EMBL" id="BFAD01000001">
    <property type="protein sequence ID" value="GBE78090.1"/>
    <property type="molecule type" value="Genomic_DNA"/>
</dbReference>
<evidence type="ECO:0000256" key="1">
    <source>
        <dbReference type="ARBA" id="ARBA00004304"/>
    </source>
</evidence>
<evidence type="ECO:0000256" key="2">
    <source>
        <dbReference type="ARBA" id="ARBA00010867"/>
    </source>
</evidence>
<evidence type="ECO:0000256" key="7">
    <source>
        <dbReference type="ARBA" id="ARBA00023128"/>
    </source>
</evidence>
<keyword evidence="8 9" id="KW-0472">Membrane</keyword>
<gene>
    <name evidence="10" type="ORF">SCP_0109720</name>
</gene>
<evidence type="ECO:0000256" key="9">
    <source>
        <dbReference type="RuleBase" id="RU367142"/>
    </source>
</evidence>
<sequence>MVQIALDRKHKASRRDDYVGPFQMGLIPPTPRDGGNVKKWSELSAGGKVARTTARTTNFAVILLGAGLSAVLIYALTSELFSKNSSTVLYGEACEMLKASPKLVAYLHKPYVFHNNPPTSVRPRHRNHRVSSQIVVDSSGKEHMLLHFYVQGQSPGSSQAAVEFQSDSDSYMDSAIGWAKGVASAMSEMTYDDLVETVSDRASRTLERAKRMFRFLSGDPVPKPLAPEPTKVAVKEEKKESQWTWTSGFTGLFAGLRTASKAADGRGNSPDGKLYTEGEVHADLVMNDDGYFEFRYLLVDIPNSYQRTPRRIFIERSKNVSENEPVMQWHA</sequence>
<keyword evidence="9" id="KW-0813">Transport</keyword>
<keyword evidence="9" id="KW-0999">Mitochondrion inner membrane</keyword>
<dbReference type="STRING" id="139825.A0A401G7D8"/>
<dbReference type="InParanoid" id="A0A401G7D8"/>
<keyword evidence="7 9" id="KW-0496">Mitochondrion</keyword>
<evidence type="ECO:0000256" key="8">
    <source>
        <dbReference type="ARBA" id="ARBA00023136"/>
    </source>
</evidence>
<evidence type="ECO:0000256" key="4">
    <source>
        <dbReference type="ARBA" id="ARBA00022692"/>
    </source>
</evidence>
<proteinExistence type="inferred from homology"/>
<evidence type="ECO:0000256" key="3">
    <source>
        <dbReference type="ARBA" id="ARBA00020726"/>
    </source>
</evidence>
<dbReference type="RefSeq" id="XP_027609003.1">
    <property type="nucleotide sequence ID" value="XM_027753202.1"/>
</dbReference>
<dbReference type="AlphaFoldDB" id="A0A401G7D8"/>
<keyword evidence="4 9" id="KW-0812">Transmembrane</keyword>
<dbReference type="PANTHER" id="PTHR13032:SF6">
    <property type="entry name" value="MITOCHONDRIAL IMPORT INNER MEMBRANE TRANSLOCASE SUBUNIT TIM21"/>
    <property type="match status" value="1"/>
</dbReference>
<keyword evidence="6 9" id="KW-1133">Transmembrane helix</keyword>
<keyword evidence="5" id="KW-0809">Transit peptide</keyword>
<keyword evidence="11" id="KW-1185">Reference proteome</keyword>
<dbReference type="Gene3D" id="3.10.450.320">
    <property type="entry name" value="Mitochondrial import inner membrane translocase subunit Tim21"/>
    <property type="match status" value="1"/>
</dbReference>
<evidence type="ECO:0000313" key="11">
    <source>
        <dbReference type="Proteomes" id="UP000287166"/>
    </source>
</evidence>
<comment type="caution">
    <text evidence="10">The sequence shown here is derived from an EMBL/GenBank/DDBJ whole genome shotgun (WGS) entry which is preliminary data.</text>
</comment>
<comment type="function">
    <text evidence="9">Essential component of the TIM23 complex, a complex that mediates the translocation of transit peptide-containing proteins across the mitochondrial inner membrane.</text>
</comment>
<keyword evidence="9" id="KW-0811">Translocation</keyword>
<dbReference type="PANTHER" id="PTHR13032">
    <property type="entry name" value="MITOCHONDRIAL IMPORT INNER MEMBRANE TRANSLOCASE SUBUNIT TIM21"/>
    <property type="match status" value="1"/>
</dbReference>